<feature type="coiled-coil region" evidence="4">
    <location>
        <begin position="98"/>
        <end position="125"/>
    </location>
</feature>
<evidence type="ECO:0000256" key="3">
    <source>
        <dbReference type="ARBA" id="ARBA00023055"/>
    </source>
</evidence>
<keyword evidence="9" id="KW-1185">Reference proteome</keyword>
<name>A0ABM1PGI0_DROAR</name>
<keyword evidence="2" id="KW-0813">Transport</keyword>
<evidence type="ECO:0000313" key="10">
    <source>
        <dbReference type="RefSeq" id="XP_017866316.1"/>
    </source>
</evidence>
<dbReference type="RefSeq" id="XP_017866316.1">
    <property type="nucleotide sequence ID" value="XM_018010827.1"/>
</dbReference>
<keyword evidence="4" id="KW-0175">Coiled coil</keyword>
<feature type="domain" description="VPS13-like middle region" evidence="6">
    <location>
        <begin position="1116"/>
        <end position="1916"/>
    </location>
</feature>
<evidence type="ECO:0000256" key="2">
    <source>
        <dbReference type="ARBA" id="ARBA00022448"/>
    </source>
</evidence>
<evidence type="ECO:0000313" key="9">
    <source>
        <dbReference type="Proteomes" id="UP000694904"/>
    </source>
</evidence>
<proteinExistence type="inferred from homology"/>
<evidence type="ECO:0000259" key="6">
    <source>
        <dbReference type="Pfam" id="PF25033"/>
    </source>
</evidence>
<dbReference type="InterPro" id="IPR009543">
    <property type="entry name" value="VPS13_VAB"/>
</dbReference>
<dbReference type="InterPro" id="IPR056747">
    <property type="entry name" value="VPS13-like_M"/>
</dbReference>
<evidence type="ECO:0000256" key="1">
    <source>
        <dbReference type="ARBA" id="ARBA00006545"/>
    </source>
</evidence>
<dbReference type="Proteomes" id="UP000694904">
    <property type="component" value="Chromosome 5"/>
</dbReference>
<evidence type="ECO:0000259" key="8">
    <source>
        <dbReference type="Pfam" id="PF25037"/>
    </source>
</evidence>
<dbReference type="InterPro" id="IPR026847">
    <property type="entry name" value="VPS13"/>
</dbReference>
<feature type="domain" description="Vacuolar protein sorting-associated protein 13 VPS13 adaptor binding" evidence="7">
    <location>
        <begin position="2064"/>
        <end position="2587"/>
    </location>
</feature>
<dbReference type="Pfam" id="PF25037">
    <property type="entry name" value="VPS13_C"/>
    <property type="match status" value="1"/>
</dbReference>
<reference evidence="9" key="1">
    <citation type="journal article" date="1997" name="Nucleic Acids Res.">
        <title>tRNAscan-SE: a program for improved detection of transfer RNA genes in genomic sequence.</title>
        <authorList>
            <person name="Lowe T.M."/>
            <person name="Eddy S.R."/>
        </authorList>
    </citation>
    <scope>NUCLEOTIDE SEQUENCE [LARGE SCALE GENOMIC DNA]</scope>
</reference>
<sequence>MVFEAIVADVLNKVLGDYIENLDHKQLKIGIWGGDVVLTNLQIRSNALDDMDLPVQLVYGYLGKLVLKIPWKNLYSQPVIADIDGLYVLVTPNNNVRYNAEKEEKKNLATKMAALDAQEAAMKKELEPAVPKADAGFTEKLTAQIVNNLQVKISNVHFRYEDSTTMGSAFSFGITLHELELYTTDNNWDKTYMTERAPEVFKIANLSCLAAYMNCKARLYASEEREKLVETFKDQIARKDFKPTNYCYVLGPISCITKLKLNMNPELDEPAFEKPKVDLSLEMETLNVGLTNKQFQYLIQLGDAMNRMQLGLPYRQYRPYNIPYKGHAKEWWKFAITAVLEYDIRRPKRTWTWDYIKDHRERCNDYAEKYKERELCKKPTKTLEESCKMLEEKLDLFNLLLIRQRVNIEIVKYRESIPPRQTSWLGNWWGGNSAKSDGDEGTSQKLVRKFEAAMTPEEKAKMYKAIGYEENMKPQDVPIEYVALKMNFKLIALEMGLYQEVQLDADQSSALDYFNLPSIILLKFSMATATILQRPAADAMSVTAGMKCLQMTGVTQNDRAPMLIESITTDEFNLLDIFFETNPIDKQCNQRVKVVARPLQITYDSKTIMAVSSVFKPPTDVNLSKFEETAASKLVDIKERSATGMQYVIDQKSILDADILLMPNILVVPHGGYYVSDEKALIVLSMGQVHMTTKPHRRTSEQVRALHDEGVEQEDILKSVMENSYDRFIVEVNDVQILVVRPHEPWQSVLNMAESTELHVLLPTSLKVEAALCVFDNDPRLPKIKIDIVMPAVQLSITEDRMLEAIDLVTNLPLPQSDAPDLAPVLRRSRSSISNFINREIKKRTTPVAEAEQALQDEIIQYTNVEVNFSLQKITLKLMESNRRCETDGDTESTYVTPELEMVTSPNELSILSDLQQEINQTLLFEILQVETYMAQRTYETVASVKLGSINLKHFDCVDTSDNVLDIIDTPGYIKDEKYLLTISYTMADKLSPEFNTKYNSVEQLMVANFEVLDIVLHQECLQRLLKMANDFQKRMDVILLNLKPRDRYASAADGDGLKHKLQAIMEDAETIVTSQKMAVRQNKGKRKLIVDTVKMRMIANIEAISLKLTSRKRPLSLMQVKHFVTNITLKDSYTEVNIGLKDIVMLDLNPRTIHTKILTIVGQDAFNCQVVLFNKEYTRNYNSDDMKVTVDIGCMKIVFLNWFVTGLLNFSSHFQTAQDALTNASAAAAQSAKQNAINAYEKATRMKLNIRIKAPVILVPVDSQSTDALAIDLGLLEMSNTTIETPVPSVDQYAVIDEIKLQLKDVKISKVVILDTNDSQVDDVDAVLGIKTSVNMMEPMSFTLTVTRNLSFAWYTDVPEMNLSGHLKSVELTLYMDDYALIMSILNKNLSEGLAEFPPKEVEIKVPPSTIVRRTGTNAESGASVHISDDPLKVCESLKLNFQFDGVIINLMEEEGEGLACFGIYYLSVKGTKLNNGTLSVSVVLCNIQLDDTRSSNKSKIRQYLSCKNWDAEKSKKDKILETCQKEVWNYMVDVTAIIKEDDVFAEVRVRSFDLIVCIDFLMKLTLFLTLPDEPELREPGVKQEKNPFKESATTARESAKKTVDTLSVSQDTSKKMNLILHIDQPDIILVESLDDLNTNAIIFNAQAHLNYRSIGDKQIINGEITALKIYMCSFLPERRDATRHYILHPAVISLQGSTPESEGLHISLKLSDIIINISPTTIELLNKAMLSITSGAAEKAAIDRDATDYSKIWYPKPFHSNTYWFTKVEEAIEAKEIPMSLQSDAEKTEKCVIEMPSITLVIESGQGYYTKPLLSLDTRMTAVFNNWSSNFTAHGSLTLNMNYYNQFMAEWEPIIELNEVMGRNGIREYIPWELQFDMSFEKMETDFDELQEDTAMNIRIHSKENLEITVSKTCLSLLSELGEAFSQAIDKKGIQKPEVTAPYVVINDTGFNITLNLENGVFTLHEVHRGGNLTSNALVLHASNSPDDQLVDPVDIKSCTISPGGKAYLQTKDMSTMSESQIDDYNLYVTLGDLSDELALPVSKADTRYFPLPNTALPEQWAIVSQVKLEYGTTKINIHGVLSILNHFTRPIVVHRRHDTENRFIRVGVAKPNEVFNVPLHAIYASDKELYFSVKGYHRSVQSLSWYINPSDMNYESQVQCEPIDAFEPLNMNFQRRKHEIFFENTNKYRLRSAHYMVHIRPPLSLRNCLPIDIKVSVAGCLGRQINADSAARGSTGNSDVEERYEKQDFLDFGEKEVNPGNILHLPTVRMTANGKEAKSVLVIRLLQYLEKDWSHASEIPNPSDDVTVWTFSSYDSDVKMEMDLFVRCSKISGKIILTLYSPYWMINKTGKMLTYKSDLSSVEMLYHPPEYSGPILLAFRDKMFFDKKKAAIRIESGEWSEKIPLDVAGSIGGVTCTANNQKFQIGVHNHLTNNSLTKQITFIPFYIVHNKCRHTIELQELNRPGDPWLSVEELEYKPLWPKSETHRKLILRVGQQVTPAFDYTEATCTLLKLTNSPYGGVNVDVQSTEGGVYLTFTEYQPSEAPGLIINHTTKDLIYYEKNTEIINTLKPKQCVLFAWDDPTGPKILVFGKDKQETDLKRDEIDTVTLQNDSKAYWVSFLYGMQRVLLVTEVEAVAKRTETTAALQTITRSIDLHIHGIGISVVNNEAALDILYLGITSSGIVWESRKPNKKRFKEMTIHDSELIEAEYQRYLVDKSVKEVKTYLLNNKFPLDFNTMTITKHIARRLRRNFYPAIWVSLRSSPFQNQLHVKINRIQVDNQLIDPIFNVVLAPIAPPKSVATTTSMKPFIECSIVQRVIPNSEVKQYKYASILIQEFHFKVDIVFLTAIAEMFSTEVTDEQAAKLFRSDVDSIELPLSTFFEEHSQQEQKNYYDNLHLGPLKIHVSFSMAGADAISLPGFLGTLVQGVGVTLTDVNDVVFRLAFFEREFQFFTQHQLVNEVTSHYKGQALKQLYVLALGLDVLGNPYGLVVGLKKGVEDLFYEPFQGAIQGPGEFAEGLVLGVKSLFGHTVGGAAGAMSKITGAMGKGLAALTFDEKYQKKRRRGMHNKPKNFHEGLARSGKGLVMGFYDGVTGVVTKPVAGARDEGVEGFFKGLGKGAIGLVARPTAGVVDFASGSFEAVKRATVGIDDARRLRPTRFLHYDYVLRPYCYSEALGNKILKEVDKGKYAETDNFVHCEEIVRRAEYLLITNHRMIYAQRNDMFGVWNSLWSYQWEEVDSFVNNGRGMQFKVISRESKGIMGLFSPKESNTKIVLVPDERKREALLAVVESQMRAGTQLRMPTSRYSTRII</sequence>
<protein>
    <submittedName>
        <fullName evidence="10">Vacuolar protein sorting-associated protein 13A</fullName>
    </submittedName>
</protein>
<dbReference type="PANTHER" id="PTHR16166">
    <property type="entry name" value="VACUOLAR PROTEIN SORTING-ASSOCIATED PROTEIN VPS13"/>
    <property type="match status" value="1"/>
</dbReference>
<dbReference type="Pfam" id="PF25033">
    <property type="entry name" value="VPS13_M"/>
    <property type="match status" value="1"/>
</dbReference>
<organism evidence="9 10">
    <name type="scientific">Drosophila arizonae</name>
    <name type="common">Fruit fly</name>
    <dbReference type="NCBI Taxonomy" id="7263"/>
    <lineage>
        <taxon>Eukaryota</taxon>
        <taxon>Metazoa</taxon>
        <taxon>Ecdysozoa</taxon>
        <taxon>Arthropoda</taxon>
        <taxon>Hexapoda</taxon>
        <taxon>Insecta</taxon>
        <taxon>Pterygota</taxon>
        <taxon>Neoptera</taxon>
        <taxon>Endopterygota</taxon>
        <taxon>Diptera</taxon>
        <taxon>Brachycera</taxon>
        <taxon>Muscomorpha</taxon>
        <taxon>Ephydroidea</taxon>
        <taxon>Drosophilidae</taxon>
        <taxon>Drosophila</taxon>
    </lineage>
</organism>
<evidence type="ECO:0000259" key="7">
    <source>
        <dbReference type="Pfam" id="PF25036"/>
    </source>
</evidence>
<comment type="similarity">
    <text evidence="1">Belongs to the VPS13 family.</text>
</comment>
<dbReference type="InterPro" id="IPR026854">
    <property type="entry name" value="VPS13_N"/>
</dbReference>
<gene>
    <name evidence="10" type="primary">LOC108615955</name>
</gene>
<evidence type="ECO:0000259" key="5">
    <source>
        <dbReference type="Pfam" id="PF12624"/>
    </source>
</evidence>
<feature type="domain" description="Chorein N-terminal" evidence="5">
    <location>
        <begin position="2"/>
        <end position="890"/>
    </location>
</feature>
<reference evidence="9" key="2">
    <citation type="journal article" date="2016" name="G3 (Bethesda)">
        <title>Genome Evolution in Three Species of Cactophilic Drosophila.</title>
        <authorList>
            <person name="Sanchez-Flores A."/>
            <person name="Penazola F."/>
            <person name="Carpinteyro-Ponce J."/>
            <person name="Nazario-Yepiz N."/>
            <person name="Abreu-Goodger C."/>
            <person name="Machado C.A."/>
            <person name="Markow T.A."/>
        </authorList>
    </citation>
    <scope>NUCLEOTIDE SEQUENCE [LARGE SCALE GENOMIC DNA]</scope>
</reference>
<dbReference type="GeneID" id="108615955"/>
<evidence type="ECO:0000256" key="4">
    <source>
        <dbReference type="SAM" id="Coils"/>
    </source>
</evidence>
<feature type="domain" description="Intermembrane lipid transfer protein VPS13-like C-terminal" evidence="8">
    <location>
        <begin position="3157"/>
        <end position="3280"/>
    </location>
</feature>
<keyword evidence="3" id="KW-0445">Lipid transport</keyword>
<dbReference type="Pfam" id="PF25036">
    <property type="entry name" value="VPS13_VAB"/>
    <property type="match status" value="1"/>
</dbReference>
<dbReference type="PANTHER" id="PTHR16166:SF93">
    <property type="entry name" value="INTERMEMBRANE LIPID TRANSFER PROTEIN VPS13"/>
    <property type="match status" value="1"/>
</dbReference>
<dbReference type="Pfam" id="PF12624">
    <property type="entry name" value="VPS13_N"/>
    <property type="match status" value="1"/>
</dbReference>
<dbReference type="InterPro" id="IPR056748">
    <property type="entry name" value="VPS13-like_C"/>
</dbReference>
<reference evidence="10" key="3">
    <citation type="submission" date="2025-08" db="UniProtKB">
        <authorList>
            <consortium name="RefSeq"/>
        </authorList>
    </citation>
    <scope>IDENTIFICATION</scope>
    <source>
        <tissue evidence="10">Whole organism</tissue>
    </source>
</reference>
<accession>A0ABM1PGI0</accession>